<evidence type="ECO:0000256" key="1">
    <source>
        <dbReference type="SAM" id="SignalP"/>
    </source>
</evidence>
<name>A0A4V2PGQ5_9GAMM</name>
<sequence length="318" mass="36390">MKIPGLVCFLLCPLLTSVALADKYQVVTLKDSGVNSSYWHVPSNFKCFIKVPDDPTAFCKNPDGVVYHRGALKSSPYTIGPEQLVNNIVEQTTAQNKAVVTRRYRVPEITQHQLQLDSQLLYKQGQQAASYAFDFEDQEEKTIGTAVFVVGVIPNNGAPMSMVDYYGVSIPASRRNAFKEIRDEFFRFVRSSKYDPAYVQGLNSQHMQFLNNKNARQRAFNMRQQQIHQNNMDTSDRSFKAWQDRNAASDRSQQQYVDSIHERRQMTDPNTGTQYQVEGYHDYNYVNPNDSSMSIQTDDALYDPNVNTNQGENYNLLE</sequence>
<protein>
    <submittedName>
        <fullName evidence="2">Uncharacterized protein</fullName>
    </submittedName>
</protein>
<evidence type="ECO:0000313" key="2">
    <source>
        <dbReference type="EMBL" id="TCK17706.1"/>
    </source>
</evidence>
<dbReference type="AlphaFoldDB" id="A0A4V2PGQ5"/>
<organism evidence="2 3">
    <name type="scientific">Thiogranum longum</name>
    <dbReference type="NCBI Taxonomy" id="1537524"/>
    <lineage>
        <taxon>Bacteria</taxon>
        <taxon>Pseudomonadati</taxon>
        <taxon>Pseudomonadota</taxon>
        <taxon>Gammaproteobacteria</taxon>
        <taxon>Chromatiales</taxon>
        <taxon>Ectothiorhodospiraceae</taxon>
        <taxon>Thiogranum</taxon>
    </lineage>
</organism>
<dbReference type="EMBL" id="SMFX01000001">
    <property type="protein sequence ID" value="TCK17706.1"/>
    <property type="molecule type" value="Genomic_DNA"/>
</dbReference>
<feature type="chain" id="PRO_5020415453" evidence="1">
    <location>
        <begin position="22"/>
        <end position="318"/>
    </location>
</feature>
<proteinExistence type="predicted"/>
<keyword evidence="1" id="KW-0732">Signal</keyword>
<dbReference type="Proteomes" id="UP000295707">
    <property type="component" value="Unassembled WGS sequence"/>
</dbReference>
<dbReference type="RefSeq" id="WP_132971562.1">
    <property type="nucleotide sequence ID" value="NZ_SMFX01000001.1"/>
</dbReference>
<accession>A0A4V2PGQ5</accession>
<keyword evidence="3" id="KW-1185">Reference proteome</keyword>
<dbReference type="OrthoDB" id="8902323at2"/>
<comment type="caution">
    <text evidence="2">The sequence shown here is derived from an EMBL/GenBank/DDBJ whole genome shotgun (WGS) entry which is preliminary data.</text>
</comment>
<feature type="signal peptide" evidence="1">
    <location>
        <begin position="1"/>
        <end position="21"/>
    </location>
</feature>
<gene>
    <name evidence="2" type="ORF">DFR30_0948</name>
</gene>
<evidence type="ECO:0000313" key="3">
    <source>
        <dbReference type="Proteomes" id="UP000295707"/>
    </source>
</evidence>
<reference evidence="2 3" key="1">
    <citation type="submission" date="2019-03" db="EMBL/GenBank/DDBJ databases">
        <title>Genomic Encyclopedia of Type Strains, Phase IV (KMG-IV): sequencing the most valuable type-strain genomes for metagenomic binning, comparative biology and taxonomic classification.</title>
        <authorList>
            <person name="Goeker M."/>
        </authorList>
    </citation>
    <scope>NUCLEOTIDE SEQUENCE [LARGE SCALE GENOMIC DNA]</scope>
    <source>
        <strain evidence="2 3">DSM 19610</strain>
    </source>
</reference>